<dbReference type="PANTHER" id="PTHR22981">
    <property type="entry name" value="3-HYDROXYISOBUTYRATE DEHYDROGENASE-RELATED"/>
    <property type="match status" value="1"/>
</dbReference>
<keyword evidence="4" id="KW-0101">Branched-chain amino acid catabolism</keyword>
<evidence type="ECO:0000256" key="5">
    <source>
        <dbReference type="ARBA" id="ARBA00023002"/>
    </source>
</evidence>
<dbReference type="PIRSF" id="PIRSF000103">
    <property type="entry name" value="HIBADH"/>
    <property type="match status" value="1"/>
</dbReference>
<evidence type="ECO:0000256" key="2">
    <source>
        <dbReference type="ARBA" id="ARBA00006013"/>
    </source>
</evidence>
<dbReference type="NCBIfam" id="TIGR01692">
    <property type="entry name" value="HIBADH"/>
    <property type="match status" value="1"/>
</dbReference>
<dbReference type="InterPro" id="IPR029154">
    <property type="entry name" value="HIBADH-like_NADP-bd"/>
</dbReference>
<evidence type="ECO:0000256" key="4">
    <source>
        <dbReference type="ARBA" id="ARBA00022456"/>
    </source>
</evidence>
<comment type="pathway">
    <text evidence="1">Amino-acid degradation; L-valine degradation.</text>
</comment>
<dbReference type="InterPro" id="IPR036291">
    <property type="entry name" value="NAD(P)-bd_dom_sf"/>
</dbReference>
<evidence type="ECO:0000259" key="9">
    <source>
        <dbReference type="Pfam" id="PF14833"/>
    </source>
</evidence>
<dbReference type="Pfam" id="PF14833">
    <property type="entry name" value="NAD_binding_11"/>
    <property type="match status" value="1"/>
</dbReference>
<evidence type="ECO:0000256" key="7">
    <source>
        <dbReference type="ARBA" id="ARBA00049197"/>
    </source>
</evidence>
<dbReference type="InterPro" id="IPR011548">
    <property type="entry name" value="HIBADH"/>
</dbReference>
<evidence type="ECO:0000313" key="10">
    <source>
        <dbReference type="EMBL" id="UYV67256.1"/>
    </source>
</evidence>
<dbReference type="EMBL" id="CP092867">
    <property type="protein sequence ID" value="UYV67256.1"/>
    <property type="molecule type" value="Genomic_DNA"/>
</dbReference>
<protein>
    <recommendedName>
        <fullName evidence="3">3-hydroxyisobutyrate dehydrogenase</fullName>
        <ecNumber evidence="3">1.1.1.31</ecNumber>
    </recommendedName>
</protein>
<evidence type="ECO:0000259" key="8">
    <source>
        <dbReference type="Pfam" id="PF03446"/>
    </source>
</evidence>
<organism evidence="10 11">
    <name type="scientific">Cordylochernes scorpioides</name>
    <dbReference type="NCBI Taxonomy" id="51811"/>
    <lineage>
        <taxon>Eukaryota</taxon>
        <taxon>Metazoa</taxon>
        <taxon>Ecdysozoa</taxon>
        <taxon>Arthropoda</taxon>
        <taxon>Chelicerata</taxon>
        <taxon>Arachnida</taxon>
        <taxon>Pseudoscorpiones</taxon>
        <taxon>Cheliferoidea</taxon>
        <taxon>Chernetidae</taxon>
        <taxon>Cordylochernes</taxon>
    </lineage>
</organism>
<evidence type="ECO:0000313" key="11">
    <source>
        <dbReference type="Proteomes" id="UP001235939"/>
    </source>
</evidence>
<evidence type="ECO:0000256" key="6">
    <source>
        <dbReference type="ARBA" id="ARBA00023027"/>
    </source>
</evidence>
<dbReference type="Gene3D" id="3.40.50.720">
    <property type="entry name" value="NAD(P)-binding Rossmann-like Domain"/>
    <property type="match status" value="1"/>
</dbReference>
<evidence type="ECO:0000256" key="3">
    <source>
        <dbReference type="ARBA" id="ARBA00012991"/>
    </source>
</evidence>
<reference evidence="10 11" key="1">
    <citation type="submission" date="2022-01" db="EMBL/GenBank/DDBJ databases">
        <title>A chromosomal length assembly of Cordylochernes scorpioides.</title>
        <authorList>
            <person name="Zeh D."/>
            <person name="Zeh J."/>
        </authorList>
    </citation>
    <scope>NUCLEOTIDE SEQUENCE [LARGE SCALE GENOMIC DNA]</scope>
    <source>
        <strain evidence="10">IN4F17</strain>
        <tissue evidence="10">Whole Body</tissue>
    </source>
</reference>
<feature type="domain" description="3-hydroxyisobutyrate dehydrogenase-like NAD-binding" evidence="9">
    <location>
        <begin position="152"/>
        <end position="278"/>
    </location>
</feature>
<dbReference type="PANTHER" id="PTHR22981:SF7">
    <property type="entry name" value="3-HYDROXYISOBUTYRATE DEHYDROGENASE, MITOCHONDRIAL"/>
    <property type="match status" value="1"/>
</dbReference>
<comment type="similarity">
    <text evidence="2">Belongs to the HIBADH-related family. 3-hydroxyisobutyrate dehydrogenase subfamily.</text>
</comment>
<dbReference type="EC" id="1.1.1.31" evidence="3"/>
<dbReference type="InterPro" id="IPR008927">
    <property type="entry name" value="6-PGluconate_DH-like_C_sf"/>
</dbReference>
<dbReference type="Pfam" id="PF03446">
    <property type="entry name" value="NAD_binding_2"/>
    <property type="match status" value="1"/>
</dbReference>
<dbReference type="InterPro" id="IPR013328">
    <property type="entry name" value="6PGD_dom2"/>
</dbReference>
<feature type="domain" description="6-phosphogluconate dehydrogenase NADP-binding" evidence="8">
    <location>
        <begin position="1"/>
        <end position="149"/>
    </location>
</feature>
<comment type="catalytic activity">
    <reaction evidence="7">
        <text>3-hydroxy-2-methylpropanoate + NAD(+) = 2-methyl-3-oxopropanoate + NADH + H(+)</text>
        <dbReference type="Rhea" id="RHEA:17681"/>
        <dbReference type="ChEBI" id="CHEBI:11805"/>
        <dbReference type="ChEBI" id="CHEBI:15378"/>
        <dbReference type="ChEBI" id="CHEBI:57540"/>
        <dbReference type="ChEBI" id="CHEBI:57700"/>
        <dbReference type="ChEBI" id="CHEBI:57945"/>
        <dbReference type="EC" id="1.1.1.31"/>
    </reaction>
</comment>
<dbReference type="SUPFAM" id="SSF51735">
    <property type="entry name" value="NAD(P)-binding Rossmann-fold domains"/>
    <property type="match status" value="1"/>
</dbReference>
<sequence length="282" mass="30013">MGKHMAANIQKKGYPLVVFDVNKMAIDELVAKGATAASSLPDLATQCTHILTMLPGGPQVQEVYTNNKTGLLNHAKNNTIIIDSSTIEPFLSRDIAKMAKDKNIEFLDAPVSGGVGGAEKGTLTFMVGGNIEKGKQLLEAMGSNVVHCGDNGSGLCVKICNNMLLAISMIGTAEAMNLAIKLGLDPKIFAKIMNMSSGRCWSSDTYNPVPGVMPTAPANRDYEQGFATALMTKDLGLAQSVSTQTGAPTPLGSLSHQIYRVMMAHGLQNKDFSIVYKFLSEN</sequence>
<accession>A0ABY6KEK2</accession>
<evidence type="ECO:0000256" key="1">
    <source>
        <dbReference type="ARBA" id="ARBA00005109"/>
    </source>
</evidence>
<name>A0ABY6KEK2_9ARAC</name>
<dbReference type="InterPro" id="IPR006115">
    <property type="entry name" value="6PGDH_NADP-bd"/>
</dbReference>
<proteinExistence type="inferred from homology"/>
<dbReference type="SUPFAM" id="SSF48179">
    <property type="entry name" value="6-phosphogluconate dehydrogenase C-terminal domain-like"/>
    <property type="match status" value="1"/>
</dbReference>
<dbReference type="Gene3D" id="1.10.1040.10">
    <property type="entry name" value="N-(1-d-carboxylethyl)-l-norvaline Dehydrogenase, domain 2"/>
    <property type="match status" value="1"/>
</dbReference>
<gene>
    <name evidence="10" type="ORF">LAZ67_5000066</name>
</gene>
<keyword evidence="11" id="KW-1185">Reference proteome</keyword>
<keyword evidence="5" id="KW-0560">Oxidoreductase</keyword>
<dbReference type="Proteomes" id="UP001235939">
    <property type="component" value="Chromosome 05"/>
</dbReference>
<keyword evidence="6" id="KW-0520">NAD</keyword>
<dbReference type="InterPro" id="IPR015815">
    <property type="entry name" value="HIBADH-related"/>
</dbReference>